<proteinExistence type="inferred from homology"/>
<evidence type="ECO:0000256" key="3">
    <source>
        <dbReference type="ARBA" id="ARBA00023082"/>
    </source>
</evidence>
<sequence>MSIYDEKDLFRRMANGEDAAFRELFHEYNARLLPFIYKICKSEVIAEEMVQEVFLRVWVNREELAYMERPASWIFRVASNLSVSYLRSLQGKERQLLSIENITEPVADNVLEELTTRELQVLIERAVSQLPPKRQQIYRLSRHEGLSHKEIAEQLSLSQNTVKDQLVISLKYIREYIYKEWGGLIPVLVLIAAI</sequence>
<organism evidence="7 8">
    <name type="scientific">Chitinophaga qingshengii</name>
    <dbReference type="NCBI Taxonomy" id="1569794"/>
    <lineage>
        <taxon>Bacteria</taxon>
        <taxon>Pseudomonadati</taxon>
        <taxon>Bacteroidota</taxon>
        <taxon>Chitinophagia</taxon>
        <taxon>Chitinophagales</taxon>
        <taxon>Chitinophagaceae</taxon>
        <taxon>Chitinophaga</taxon>
    </lineage>
</organism>
<accession>A0ABR7THI2</accession>
<evidence type="ECO:0000259" key="5">
    <source>
        <dbReference type="Pfam" id="PF04542"/>
    </source>
</evidence>
<dbReference type="PANTHER" id="PTHR43133">
    <property type="entry name" value="RNA POLYMERASE ECF-TYPE SIGMA FACTO"/>
    <property type="match status" value="1"/>
</dbReference>
<dbReference type="RefSeq" id="WP_188086131.1">
    <property type="nucleotide sequence ID" value="NZ_JACVFC010000001.1"/>
</dbReference>
<dbReference type="InterPro" id="IPR014284">
    <property type="entry name" value="RNA_pol_sigma-70_dom"/>
</dbReference>
<dbReference type="InterPro" id="IPR013325">
    <property type="entry name" value="RNA_pol_sigma_r2"/>
</dbReference>
<feature type="domain" description="RNA polymerase sigma-70 region 2" evidence="5">
    <location>
        <begin position="24"/>
        <end position="90"/>
    </location>
</feature>
<comment type="caution">
    <text evidence="7">The sequence shown here is derived from an EMBL/GenBank/DDBJ whole genome shotgun (WGS) entry which is preliminary data.</text>
</comment>
<dbReference type="Pfam" id="PF04542">
    <property type="entry name" value="Sigma70_r2"/>
    <property type="match status" value="1"/>
</dbReference>
<evidence type="ECO:0000256" key="1">
    <source>
        <dbReference type="ARBA" id="ARBA00010641"/>
    </source>
</evidence>
<keyword evidence="4" id="KW-0804">Transcription</keyword>
<protein>
    <submittedName>
        <fullName evidence="7">RNA polymerase sigma-70 factor</fullName>
    </submittedName>
</protein>
<evidence type="ECO:0000256" key="4">
    <source>
        <dbReference type="ARBA" id="ARBA00023163"/>
    </source>
</evidence>
<dbReference type="InterPro" id="IPR013324">
    <property type="entry name" value="RNA_pol_sigma_r3/r4-like"/>
</dbReference>
<dbReference type="SUPFAM" id="SSF88946">
    <property type="entry name" value="Sigma2 domain of RNA polymerase sigma factors"/>
    <property type="match status" value="1"/>
</dbReference>
<keyword evidence="3" id="KW-0731">Sigma factor</keyword>
<evidence type="ECO:0000259" key="6">
    <source>
        <dbReference type="Pfam" id="PF08281"/>
    </source>
</evidence>
<evidence type="ECO:0000313" key="7">
    <source>
        <dbReference type="EMBL" id="MBC9928976.1"/>
    </source>
</evidence>
<gene>
    <name evidence="7" type="ORF">ICL07_01235</name>
</gene>
<dbReference type="NCBIfam" id="TIGR02937">
    <property type="entry name" value="sigma70-ECF"/>
    <property type="match status" value="1"/>
</dbReference>
<dbReference type="PANTHER" id="PTHR43133:SF46">
    <property type="entry name" value="RNA POLYMERASE SIGMA-70 FACTOR ECF SUBFAMILY"/>
    <property type="match status" value="1"/>
</dbReference>
<dbReference type="InterPro" id="IPR039425">
    <property type="entry name" value="RNA_pol_sigma-70-like"/>
</dbReference>
<dbReference type="Gene3D" id="1.10.10.10">
    <property type="entry name" value="Winged helix-like DNA-binding domain superfamily/Winged helix DNA-binding domain"/>
    <property type="match status" value="1"/>
</dbReference>
<comment type="similarity">
    <text evidence="1">Belongs to the sigma-70 factor family. ECF subfamily.</text>
</comment>
<dbReference type="NCBIfam" id="TIGR02985">
    <property type="entry name" value="Sig70_bacteroi1"/>
    <property type="match status" value="1"/>
</dbReference>
<evidence type="ECO:0000313" key="8">
    <source>
        <dbReference type="Proteomes" id="UP000659124"/>
    </source>
</evidence>
<keyword evidence="8" id="KW-1185">Reference proteome</keyword>
<name>A0ABR7THI2_9BACT</name>
<feature type="domain" description="RNA polymerase sigma factor 70 region 4 type 2" evidence="6">
    <location>
        <begin position="122"/>
        <end position="166"/>
    </location>
</feature>
<dbReference type="InterPro" id="IPR014327">
    <property type="entry name" value="RNA_pol_sigma70_bacteroid"/>
</dbReference>
<dbReference type="Gene3D" id="1.10.1740.10">
    <property type="match status" value="1"/>
</dbReference>
<dbReference type="InterPro" id="IPR007627">
    <property type="entry name" value="RNA_pol_sigma70_r2"/>
</dbReference>
<dbReference type="Pfam" id="PF08281">
    <property type="entry name" value="Sigma70_r4_2"/>
    <property type="match status" value="1"/>
</dbReference>
<dbReference type="InterPro" id="IPR013249">
    <property type="entry name" value="RNA_pol_sigma70_r4_t2"/>
</dbReference>
<dbReference type="SUPFAM" id="SSF88659">
    <property type="entry name" value="Sigma3 and sigma4 domains of RNA polymerase sigma factors"/>
    <property type="match status" value="1"/>
</dbReference>
<evidence type="ECO:0000256" key="2">
    <source>
        <dbReference type="ARBA" id="ARBA00023015"/>
    </source>
</evidence>
<reference evidence="7 8" key="1">
    <citation type="submission" date="2020-09" db="EMBL/GenBank/DDBJ databases">
        <title>Genome sequences of type strains of Chitinophaga qingshengii and Chitinophaga varians.</title>
        <authorList>
            <person name="Kittiwongwattana C."/>
        </authorList>
    </citation>
    <scope>NUCLEOTIDE SEQUENCE [LARGE SCALE GENOMIC DNA]</scope>
    <source>
        <strain evidence="7 8">JCM 30026</strain>
    </source>
</reference>
<dbReference type="Proteomes" id="UP000659124">
    <property type="component" value="Unassembled WGS sequence"/>
</dbReference>
<dbReference type="EMBL" id="JACVFC010000001">
    <property type="protein sequence ID" value="MBC9928976.1"/>
    <property type="molecule type" value="Genomic_DNA"/>
</dbReference>
<keyword evidence="2" id="KW-0805">Transcription regulation</keyword>
<dbReference type="InterPro" id="IPR036388">
    <property type="entry name" value="WH-like_DNA-bd_sf"/>
</dbReference>